<dbReference type="OrthoDB" id="440243at2759"/>
<feature type="region of interest" description="Disordered" evidence="2">
    <location>
        <begin position="227"/>
        <end position="278"/>
    </location>
</feature>
<comment type="caution">
    <text evidence="4">The sequence shown here is derived from an EMBL/GenBank/DDBJ whole genome shotgun (WGS) entry which is preliminary data.</text>
</comment>
<proteinExistence type="predicted"/>
<feature type="region of interest" description="Disordered" evidence="2">
    <location>
        <begin position="68"/>
        <end position="92"/>
    </location>
</feature>
<dbReference type="Proteomes" id="UP000717585">
    <property type="component" value="Unassembled WGS sequence"/>
</dbReference>
<evidence type="ECO:0000256" key="2">
    <source>
        <dbReference type="SAM" id="MobiDB-lite"/>
    </source>
</evidence>
<dbReference type="PROSITE" id="PS50158">
    <property type="entry name" value="ZF_CCHC"/>
    <property type="match status" value="1"/>
</dbReference>
<keyword evidence="1" id="KW-0862">Zinc</keyword>
<dbReference type="GO" id="GO:0003676">
    <property type="term" value="F:nucleic acid binding"/>
    <property type="evidence" value="ECO:0007669"/>
    <property type="project" value="InterPro"/>
</dbReference>
<dbReference type="GO" id="GO:0008270">
    <property type="term" value="F:zinc ion binding"/>
    <property type="evidence" value="ECO:0007669"/>
    <property type="project" value="UniProtKB-KW"/>
</dbReference>
<protein>
    <submittedName>
        <fullName evidence="4">Zinc knuckle</fullName>
    </submittedName>
</protein>
<dbReference type="InterPro" id="IPR036875">
    <property type="entry name" value="Znf_CCHC_sf"/>
</dbReference>
<name>A0A8J6E0M7_9EUKA</name>
<keyword evidence="1" id="KW-0863">Zinc-finger</keyword>
<dbReference type="EMBL" id="JAHDYR010000012">
    <property type="protein sequence ID" value="KAG9395319.1"/>
    <property type="molecule type" value="Genomic_DNA"/>
</dbReference>
<reference evidence="4" key="1">
    <citation type="submission" date="2021-05" db="EMBL/GenBank/DDBJ databases">
        <title>A free-living protist that lacks canonical eukaryotic 1 DNA replication and segregation systems.</title>
        <authorList>
            <person name="Salas-Leiva D.E."/>
            <person name="Tromer E.C."/>
            <person name="Curtis B.A."/>
            <person name="Jerlstrom-Hultqvist J."/>
            <person name="Kolisko M."/>
            <person name="Yi Z."/>
            <person name="Salas-Leiva J.S."/>
            <person name="Gallot-Lavallee L."/>
            <person name="Kops G.J.P.L."/>
            <person name="Archibald J.M."/>
            <person name="Simpson A.G.B."/>
            <person name="Roger A.J."/>
        </authorList>
    </citation>
    <scope>NUCLEOTIDE SEQUENCE</scope>
    <source>
        <strain evidence="4">BICM</strain>
    </source>
</reference>
<dbReference type="AlphaFoldDB" id="A0A8J6E0M7"/>
<accession>A0A8J6E0M7</accession>
<feature type="domain" description="CCHC-type" evidence="3">
    <location>
        <begin position="286"/>
        <end position="301"/>
    </location>
</feature>
<organism evidence="4 5">
    <name type="scientific">Carpediemonas membranifera</name>
    <dbReference type="NCBI Taxonomy" id="201153"/>
    <lineage>
        <taxon>Eukaryota</taxon>
        <taxon>Metamonada</taxon>
        <taxon>Carpediemonas-like organisms</taxon>
        <taxon>Carpediemonas</taxon>
    </lineage>
</organism>
<keyword evidence="5" id="KW-1185">Reference proteome</keyword>
<dbReference type="InterPro" id="IPR021109">
    <property type="entry name" value="Peptidase_aspartic_dom_sf"/>
</dbReference>
<evidence type="ECO:0000313" key="5">
    <source>
        <dbReference type="Proteomes" id="UP000717585"/>
    </source>
</evidence>
<dbReference type="Pfam" id="PF00098">
    <property type="entry name" value="zf-CCHC"/>
    <property type="match status" value="1"/>
</dbReference>
<dbReference type="SUPFAM" id="SSF57756">
    <property type="entry name" value="Retrovirus zinc finger-like domains"/>
    <property type="match status" value="1"/>
</dbReference>
<keyword evidence="1" id="KW-0479">Metal-binding</keyword>
<evidence type="ECO:0000256" key="1">
    <source>
        <dbReference type="PROSITE-ProRule" id="PRU00047"/>
    </source>
</evidence>
<dbReference type="Gene3D" id="4.10.60.10">
    <property type="entry name" value="Zinc finger, CCHC-type"/>
    <property type="match status" value="1"/>
</dbReference>
<evidence type="ECO:0000259" key="3">
    <source>
        <dbReference type="PROSITE" id="PS50158"/>
    </source>
</evidence>
<dbReference type="SUPFAM" id="SSF50630">
    <property type="entry name" value="Acid proteases"/>
    <property type="match status" value="1"/>
</dbReference>
<dbReference type="InterPro" id="IPR001878">
    <property type="entry name" value="Znf_CCHC"/>
</dbReference>
<sequence>MTLYNNMPMLKKTTIESLVRFAEDLSEYRAKGGDADVADMIDTEVQRYADALGFKLFAKASEAIPSAEASVPVNDEGSPVAGTPKDDEQPLQQSLILTAAVRKTHKRKRKAKRLAKDDHVLKRLGRALQPSRFSARLDLFRLSISSFTPQEVVRVNRRFRTLLSLVDPGVDSEILCDTYARCFKLPDNSRVQYKVKDLTEGFSLEQAMPRVIDIARDIEESRAMLRSIGMTDKQSSTKAKSGKPHRGLHHEPTHPAPKPIAKPHHQDKPAARAPNQRGEGKRELVCYNCGETGHPSFKCPRDRATCPVCKKQGHLEKFCRFKSPVNGAKCLFSAASGGGSLPVVNGVIEKAEVKVLLDSGADCATISPDLCSSPAVTRINHDTVRIQTAGGIREAEGTVSVQITLRPSPFTPRGCELKIRAFVLKTAYEVSFGYSQMVEIGLLPSMAQPSNSESEATDDPPVPSKFEAKALTLPDGIASQQIKLLKEYEDLFRDRTEPSKLEPYDLCLKGDRVVHVRPYYVPPPKVPVRRQTEFSLHKLH</sequence>
<dbReference type="SMART" id="SM00343">
    <property type="entry name" value="ZnF_C2HC"/>
    <property type="match status" value="2"/>
</dbReference>
<evidence type="ECO:0000313" key="4">
    <source>
        <dbReference type="EMBL" id="KAG9395319.1"/>
    </source>
</evidence>
<gene>
    <name evidence="4" type="ORF">J8273_0552</name>
</gene>